<dbReference type="PANTHER" id="PTHR46246">
    <property type="entry name" value="GUANOSINE-3',5'-BIS(DIPHOSPHATE) 3'-PYROPHOSPHOHYDROLASE MESH1"/>
    <property type="match status" value="1"/>
</dbReference>
<dbReference type="EMBL" id="LJCO01000011">
    <property type="protein sequence ID" value="KPV45232.1"/>
    <property type="molecule type" value="Genomic_DNA"/>
</dbReference>
<dbReference type="Pfam" id="PF13328">
    <property type="entry name" value="HD_4"/>
    <property type="match status" value="1"/>
</dbReference>
<keyword evidence="2" id="KW-0378">Hydrolase</keyword>
<dbReference type="GO" id="GO:0008893">
    <property type="term" value="F:guanosine-3',5'-bis(diphosphate) 3'-diphosphatase activity"/>
    <property type="evidence" value="ECO:0007669"/>
    <property type="project" value="TreeGrafter"/>
</dbReference>
<dbReference type="SUPFAM" id="SSF109604">
    <property type="entry name" value="HD-domain/PDEase-like"/>
    <property type="match status" value="1"/>
</dbReference>
<reference evidence="2 3" key="1">
    <citation type="submission" date="2015-09" db="EMBL/GenBank/DDBJ databases">
        <title>Draft genome sequence of Alicyclobacillus ferrooxydans DSM 22381.</title>
        <authorList>
            <person name="Hemp J."/>
        </authorList>
    </citation>
    <scope>NUCLEOTIDE SEQUENCE [LARGE SCALE GENOMIC DNA]</scope>
    <source>
        <strain evidence="2 3">TC-34</strain>
    </source>
</reference>
<dbReference type="STRING" id="471514.AN477_02175"/>
<dbReference type="PATRIC" id="fig|471514.4.peg.2767"/>
<evidence type="ECO:0000259" key="1">
    <source>
        <dbReference type="SMART" id="SM00471"/>
    </source>
</evidence>
<evidence type="ECO:0000313" key="2">
    <source>
        <dbReference type="EMBL" id="KPV45232.1"/>
    </source>
</evidence>
<protein>
    <submittedName>
        <fullName evidence="2">Phosphohydrolase</fullName>
    </submittedName>
</protein>
<evidence type="ECO:0000313" key="3">
    <source>
        <dbReference type="Proteomes" id="UP000050482"/>
    </source>
</evidence>
<dbReference type="Gene3D" id="1.10.3210.10">
    <property type="entry name" value="Hypothetical protein af1432"/>
    <property type="match status" value="1"/>
</dbReference>
<accession>A0A0P9D7D2</accession>
<organism evidence="2 3">
    <name type="scientific">Alicyclobacillus ferrooxydans</name>
    <dbReference type="NCBI Taxonomy" id="471514"/>
    <lineage>
        <taxon>Bacteria</taxon>
        <taxon>Bacillati</taxon>
        <taxon>Bacillota</taxon>
        <taxon>Bacilli</taxon>
        <taxon>Bacillales</taxon>
        <taxon>Alicyclobacillaceae</taxon>
        <taxon>Alicyclobacillus</taxon>
    </lineage>
</organism>
<dbReference type="PANTHER" id="PTHR46246:SF1">
    <property type="entry name" value="GUANOSINE-3',5'-BIS(DIPHOSPHATE) 3'-PYROPHOSPHOHYDROLASE MESH1"/>
    <property type="match status" value="1"/>
</dbReference>
<dbReference type="Proteomes" id="UP000050482">
    <property type="component" value="Unassembled WGS sequence"/>
</dbReference>
<name>A0A0P9D7D2_9BACL</name>
<gene>
    <name evidence="2" type="ORF">AN477_02175</name>
</gene>
<dbReference type="SMART" id="SM00471">
    <property type="entry name" value="HDc"/>
    <property type="match status" value="1"/>
</dbReference>
<comment type="caution">
    <text evidence="2">The sequence shown here is derived from an EMBL/GenBank/DDBJ whole genome shotgun (WGS) entry which is preliminary data.</text>
</comment>
<proteinExistence type="predicted"/>
<feature type="domain" description="HD/PDEase" evidence="1">
    <location>
        <begin position="30"/>
        <end position="137"/>
    </location>
</feature>
<dbReference type="InterPro" id="IPR052194">
    <property type="entry name" value="MESH1"/>
</dbReference>
<dbReference type="InterPro" id="IPR003607">
    <property type="entry name" value="HD/PDEase_dom"/>
</dbReference>
<keyword evidence="3" id="KW-1185">Reference proteome</keyword>
<sequence length="189" mass="21310">MSRMDIQPDIIERAIQVAIDAHRGQTRKGSEIPYITHPIAVGFILARAGASDEIIAAGILHDTVEDTTLTEEDIERQFGSNVARLVAGASEPDKSLSWKERKDHTIDYLKAAPEDVRLLTCADKLHNIRSIRRDMETMGDSLWDRFKRGKPHQEWYYRSVIDSLGTQGTFELLEELRTEVDAVFGSSEA</sequence>
<dbReference type="AlphaFoldDB" id="A0A0P9D7D2"/>